<dbReference type="Proteomes" id="UP000325243">
    <property type="component" value="Unassembled WGS sequence"/>
</dbReference>
<comment type="caution">
    <text evidence="1">The sequence shown here is derived from an EMBL/GenBank/DDBJ whole genome shotgun (WGS) entry which is preliminary data.</text>
</comment>
<sequence>MPYFIIERNYAENVPVPFEAAPDINLINDEEDVRWVFSFLSVDHRKSYCLYEADSKEAILAAAARNGVPADVITEVEGRLMPSGLLASVT</sequence>
<dbReference type="InterPro" id="IPR025336">
    <property type="entry name" value="SCO4226-like"/>
</dbReference>
<dbReference type="Gene3D" id="3.30.70.3090">
    <property type="entry name" value="ORF SCO4226, nickel-binding ferredoxin-like monomer"/>
    <property type="match status" value="1"/>
</dbReference>
<gene>
    <name evidence="1" type="ORF">FYC51_10340</name>
</gene>
<evidence type="ECO:0000313" key="2">
    <source>
        <dbReference type="Proteomes" id="UP000325243"/>
    </source>
</evidence>
<reference evidence="1 2" key="1">
    <citation type="submission" date="2019-08" db="EMBL/GenBank/DDBJ databases">
        <authorList>
            <person name="Hu J."/>
        </authorList>
    </citation>
    <scope>NUCLEOTIDE SEQUENCE [LARGE SCALE GENOMIC DNA]</scope>
    <source>
        <strain evidence="1 2">NEAU-184</strain>
    </source>
</reference>
<keyword evidence="2" id="KW-1185">Reference proteome</keyword>
<dbReference type="Pfam" id="PF14026">
    <property type="entry name" value="SCO4226-like"/>
    <property type="match status" value="1"/>
</dbReference>
<dbReference type="InterPro" id="IPR042557">
    <property type="entry name" value="SCO4226"/>
</dbReference>
<organism evidence="1 2">
    <name type="scientific">Agromyces mariniharenae</name>
    <dbReference type="NCBI Taxonomy" id="2604423"/>
    <lineage>
        <taxon>Bacteria</taxon>
        <taxon>Bacillati</taxon>
        <taxon>Actinomycetota</taxon>
        <taxon>Actinomycetes</taxon>
        <taxon>Micrococcales</taxon>
        <taxon>Microbacteriaceae</taxon>
        <taxon>Agromyces</taxon>
    </lineage>
</organism>
<protein>
    <submittedName>
        <fullName evidence="1">DUF4242 domain-containing protein</fullName>
    </submittedName>
</protein>
<accession>A0A5S4V7Z0</accession>
<dbReference type="EMBL" id="VSSB01000001">
    <property type="protein sequence ID" value="TYL53993.1"/>
    <property type="molecule type" value="Genomic_DNA"/>
</dbReference>
<proteinExistence type="predicted"/>
<name>A0A5S4V7Z0_9MICO</name>
<dbReference type="RefSeq" id="WP_148733457.1">
    <property type="nucleotide sequence ID" value="NZ_VSSB01000001.1"/>
</dbReference>
<evidence type="ECO:0000313" key="1">
    <source>
        <dbReference type="EMBL" id="TYL53993.1"/>
    </source>
</evidence>
<dbReference type="AlphaFoldDB" id="A0A5S4V7Z0"/>